<keyword evidence="1" id="KW-0812">Transmembrane</keyword>
<proteinExistence type="predicted"/>
<sequence length="143" mass="15001">MHKAVEGPSFPYQVAFSQVGTACNEEGDSGIEGLVLDRNTGEILYCQRLPGFGGVPAGTGGNFSGPETARVTALAKSLASEDGLSDADQREVERLATEMGRKHGYEPPTLTERVTGTVGPWGIGLGLALLIGLGLWAHFTEDP</sequence>
<dbReference type="PROSITE" id="PS51257">
    <property type="entry name" value="PROKAR_LIPOPROTEIN"/>
    <property type="match status" value="1"/>
</dbReference>
<gene>
    <name evidence="2" type="ORF">OQI_28240</name>
</gene>
<evidence type="ECO:0000256" key="1">
    <source>
        <dbReference type="SAM" id="Phobius"/>
    </source>
</evidence>
<accession>A0ABX3YBQ7</accession>
<protein>
    <submittedName>
        <fullName evidence="2">Uncharacterized protein</fullName>
    </submittedName>
</protein>
<keyword evidence="1" id="KW-0472">Membrane</keyword>
<keyword evidence="1" id="KW-1133">Transmembrane helix</keyword>
<comment type="caution">
    <text evidence="2">The sequence shown here is derived from an EMBL/GenBank/DDBJ whole genome shotgun (WGS) entry which is preliminary data.</text>
</comment>
<feature type="transmembrane region" description="Helical" evidence="1">
    <location>
        <begin position="118"/>
        <end position="139"/>
    </location>
</feature>
<dbReference type="Proteomes" id="UP000194266">
    <property type="component" value="Unassembled WGS sequence"/>
</dbReference>
<organism evidence="2 3">
    <name type="scientific">Streptomyces pharetrae CZA14</name>
    <dbReference type="NCBI Taxonomy" id="1144883"/>
    <lineage>
        <taxon>Bacteria</taxon>
        <taxon>Bacillati</taxon>
        <taxon>Actinomycetota</taxon>
        <taxon>Actinomycetes</taxon>
        <taxon>Kitasatosporales</taxon>
        <taxon>Streptomycetaceae</taxon>
        <taxon>Streptomyces</taxon>
    </lineage>
</organism>
<dbReference type="EMBL" id="MRYD01000206">
    <property type="protein sequence ID" value="OSZ57264.1"/>
    <property type="molecule type" value="Genomic_DNA"/>
</dbReference>
<name>A0ABX3YBQ7_9ACTN</name>
<evidence type="ECO:0000313" key="2">
    <source>
        <dbReference type="EMBL" id="OSZ57264.1"/>
    </source>
</evidence>
<keyword evidence="3" id="KW-1185">Reference proteome</keyword>
<evidence type="ECO:0000313" key="3">
    <source>
        <dbReference type="Proteomes" id="UP000194266"/>
    </source>
</evidence>
<reference evidence="2 3" key="1">
    <citation type="submission" date="2016-12" db="EMBL/GenBank/DDBJ databases">
        <title>Genome Mining:The Detection of Biosynthetic Gene Clusters to Aid in the Expression of Curamycin A produced by Streptomyces sp. strain CZA14.</title>
        <authorList>
            <person name="Durrell K.A."/>
            <person name="Kirby B.M."/>
            <person name="Khan W."/>
            <person name="Mthethwa T."/>
            <person name="Le Roes-Hill M."/>
        </authorList>
    </citation>
    <scope>NUCLEOTIDE SEQUENCE [LARGE SCALE GENOMIC DNA]</scope>
    <source>
        <strain evidence="2 3">CZA14</strain>
    </source>
</reference>